<keyword evidence="3" id="KW-1185">Reference proteome</keyword>
<comment type="caution">
    <text evidence="2">The sequence shown here is derived from an EMBL/GenBank/DDBJ whole genome shotgun (WGS) entry which is preliminary data.</text>
</comment>
<name>A0AAV7GHH2_DENCH</name>
<gene>
    <name evidence="2" type="ORF">IEQ34_015938</name>
</gene>
<accession>A0AAV7GHH2</accession>
<dbReference type="EMBL" id="JAGFBR010000014">
    <property type="protein sequence ID" value="KAH0455906.1"/>
    <property type="molecule type" value="Genomic_DNA"/>
</dbReference>
<protein>
    <submittedName>
        <fullName evidence="2">Uncharacterized protein</fullName>
    </submittedName>
</protein>
<dbReference type="Proteomes" id="UP000775213">
    <property type="component" value="Unassembled WGS sequence"/>
</dbReference>
<reference evidence="2 3" key="1">
    <citation type="journal article" date="2021" name="Hortic Res">
        <title>Chromosome-scale assembly of the Dendrobium chrysotoxum genome enhances the understanding of orchid evolution.</title>
        <authorList>
            <person name="Zhang Y."/>
            <person name="Zhang G.Q."/>
            <person name="Zhang D."/>
            <person name="Liu X.D."/>
            <person name="Xu X.Y."/>
            <person name="Sun W.H."/>
            <person name="Yu X."/>
            <person name="Zhu X."/>
            <person name="Wang Z.W."/>
            <person name="Zhao X."/>
            <person name="Zhong W.Y."/>
            <person name="Chen H."/>
            <person name="Yin W.L."/>
            <person name="Huang T."/>
            <person name="Niu S.C."/>
            <person name="Liu Z.J."/>
        </authorList>
    </citation>
    <scope>NUCLEOTIDE SEQUENCE [LARGE SCALE GENOMIC DNA]</scope>
    <source>
        <strain evidence="2">Lindl</strain>
    </source>
</reference>
<dbReference type="InterPro" id="IPR045036">
    <property type="entry name" value="Spartin-like"/>
</dbReference>
<evidence type="ECO:0000256" key="1">
    <source>
        <dbReference type="SAM" id="MobiDB-lite"/>
    </source>
</evidence>
<evidence type="ECO:0000313" key="2">
    <source>
        <dbReference type="EMBL" id="KAH0455906.1"/>
    </source>
</evidence>
<dbReference type="GO" id="GO:0005886">
    <property type="term" value="C:plasma membrane"/>
    <property type="evidence" value="ECO:0007669"/>
    <property type="project" value="TreeGrafter"/>
</dbReference>
<evidence type="ECO:0000313" key="3">
    <source>
        <dbReference type="Proteomes" id="UP000775213"/>
    </source>
</evidence>
<dbReference type="PANTHER" id="PTHR21068:SF49">
    <property type="entry name" value="SENESCENCE DOMAIN-CONTAINING PROTEIN"/>
    <property type="match status" value="1"/>
</dbReference>
<organism evidence="2 3">
    <name type="scientific">Dendrobium chrysotoxum</name>
    <name type="common">Orchid</name>
    <dbReference type="NCBI Taxonomy" id="161865"/>
    <lineage>
        <taxon>Eukaryota</taxon>
        <taxon>Viridiplantae</taxon>
        <taxon>Streptophyta</taxon>
        <taxon>Embryophyta</taxon>
        <taxon>Tracheophyta</taxon>
        <taxon>Spermatophyta</taxon>
        <taxon>Magnoliopsida</taxon>
        <taxon>Liliopsida</taxon>
        <taxon>Asparagales</taxon>
        <taxon>Orchidaceae</taxon>
        <taxon>Epidendroideae</taxon>
        <taxon>Malaxideae</taxon>
        <taxon>Dendrobiinae</taxon>
        <taxon>Dendrobium</taxon>
    </lineage>
</organism>
<dbReference type="AlphaFoldDB" id="A0AAV7GHH2"/>
<feature type="compositionally biased region" description="Basic and acidic residues" evidence="1">
    <location>
        <begin position="321"/>
        <end position="341"/>
    </location>
</feature>
<feature type="region of interest" description="Disordered" evidence="1">
    <location>
        <begin position="320"/>
        <end position="341"/>
    </location>
</feature>
<dbReference type="PANTHER" id="PTHR21068">
    <property type="entry name" value="SPARTIN"/>
    <property type="match status" value="1"/>
</dbReference>
<sequence>MAWWEPHEQQEGSETELLKIARAHQHSKLFVLCGDRFESSKVFRAGEFSARIIRVGGGTGRSVAMVTCKVGDHQWMLAKDSMAVRVGVRAFVFALPGVLYGLSVPWECSDNVIRQLEEILVSYCAYEDLVVRNGSDAWYQPESEIWTVAYEKLKNLAAQSSTKIAGATASAVKAPTSCGGGGGGCAFYDIASYKIQRAVRMSAAVKLASCALLSGALVPHDHLYVAFPPAPAATLPSVWALASLLDAIESSGSTMAAVAPPRGRKVGFWWLRIEGVELLLDVMRAYGAAARKKPKLDKVSTSAEEDDREMAATAAVGMGKRFGEGGREGWTKRRSWRCVDG</sequence>
<proteinExistence type="predicted"/>